<gene>
    <name evidence="5" type="ORF">GWI33_015394</name>
</gene>
<dbReference type="GO" id="GO:0005654">
    <property type="term" value="C:nucleoplasm"/>
    <property type="evidence" value="ECO:0007669"/>
    <property type="project" value="TreeGrafter"/>
</dbReference>
<accession>A0A834HZV3</accession>
<feature type="region of interest" description="Disordered" evidence="3">
    <location>
        <begin position="128"/>
        <end position="181"/>
    </location>
</feature>
<keyword evidence="2" id="KW-0539">Nucleus</keyword>
<dbReference type="InterPro" id="IPR033482">
    <property type="entry name" value="EMSY"/>
</dbReference>
<comment type="caution">
    <text evidence="5">The sequence shown here is derived from an EMBL/GenBank/DDBJ whole genome shotgun (WGS) entry which is preliminary data.</text>
</comment>
<protein>
    <recommendedName>
        <fullName evidence="4">ENT domain-containing protein</fullName>
    </recommendedName>
</protein>
<comment type="subcellular location">
    <subcellularLocation>
        <location evidence="1">Nucleus</location>
    </subcellularLocation>
</comment>
<proteinExistence type="predicted"/>
<dbReference type="Proteomes" id="UP000625711">
    <property type="component" value="Unassembled WGS sequence"/>
</dbReference>
<feature type="domain" description="ENT" evidence="4">
    <location>
        <begin position="13"/>
        <end position="98"/>
    </location>
</feature>
<dbReference type="PANTHER" id="PTHR16500">
    <property type="entry name" value="BRCA2-INTERACTING TRANSCRIPTIONAL REPRESSOR EMSY"/>
    <property type="match status" value="1"/>
</dbReference>
<dbReference type="PANTHER" id="PTHR16500:SF3">
    <property type="entry name" value="BRCA2-INTERACTING TRANSCRIPTIONAL REPRESSOR EMSY"/>
    <property type="match status" value="1"/>
</dbReference>
<evidence type="ECO:0000313" key="6">
    <source>
        <dbReference type="Proteomes" id="UP000625711"/>
    </source>
</evidence>
<reference evidence="5" key="1">
    <citation type="submission" date="2020-08" db="EMBL/GenBank/DDBJ databases">
        <title>Genome sequencing and assembly of the red palm weevil Rhynchophorus ferrugineus.</title>
        <authorList>
            <person name="Dias G.B."/>
            <person name="Bergman C.M."/>
            <person name="Manee M."/>
        </authorList>
    </citation>
    <scope>NUCLEOTIDE SEQUENCE</scope>
    <source>
        <strain evidence="5">AA-2017</strain>
        <tissue evidence="5">Whole larva</tissue>
    </source>
</reference>
<dbReference type="EMBL" id="JAACXV010013900">
    <property type="protein sequence ID" value="KAF7271775.1"/>
    <property type="molecule type" value="Genomic_DNA"/>
</dbReference>
<dbReference type="AlphaFoldDB" id="A0A834HZV3"/>
<feature type="compositionally biased region" description="Acidic residues" evidence="3">
    <location>
        <begin position="491"/>
        <end position="508"/>
    </location>
</feature>
<dbReference type="OrthoDB" id="10035579at2759"/>
<keyword evidence="6" id="KW-1185">Reference proteome</keyword>
<evidence type="ECO:0000259" key="4">
    <source>
        <dbReference type="PROSITE" id="PS51138"/>
    </source>
</evidence>
<organism evidence="5 6">
    <name type="scientific">Rhynchophorus ferrugineus</name>
    <name type="common">Red palm weevil</name>
    <name type="synonym">Curculio ferrugineus</name>
    <dbReference type="NCBI Taxonomy" id="354439"/>
    <lineage>
        <taxon>Eukaryota</taxon>
        <taxon>Metazoa</taxon>
        <taxon>Ecdysozoa</taxon>
        <taxon>Arthropoda</taxon>
        <taxon>Hexapoda</taxon>
        <taxon>Insecta</taxon>
        <taxon>Pterygota</taxon>
        <taxon>Neoptera</taxon>
        <taxon>Endopterygota</taxon>
        <taxon>Coleoptera</taxon>
        <taxon>Polyphaga</taxon>
        <taxon>Cucujiformia</taxon>
        <taxon>Curculionidae</taxon>
        <taxon>Dryophthorinae</taxon>
        <taxon>Rhynchophorus</taxon>
    </lineage>
</organism>
<sequence>MWPILLDMTEEESIQSLRHLELEAYSSLVSALRAQGNLNQEKKRLLKETCIALNISTDRHKAEIRRAISDERLNTIAYHITGQLSSLEDWAQEGRRLVPLLPRVPPQTPYTIIADDASEAALQYNKQLPLPANTERKRSATSLSPGSSNELVGKSQTFRVPEVPKDDFKKRKSHIGENSSLAQHLLGANKLSKIQQIYRQASKPSKQKHKDSDEIENQEAVKQTTLSTPSLKVQINSTPSNNVLQKVNVQSISVSTLESDPVLDESFSRDHISDSAMVNENQAPSPRNISIKLNNTIKSSSSTAEDTEHSAETVIKINSPKTINKGQKLIVVSTAQSVSTQKTLSVPLNKLSKFNLEKFKIVGSSQFPTTLQVSSVGNNQNLSPKLVTLKSTSGKKVIPLSQLHMLNSKGLKVVPYSGKVYDKHITLPNIQQDVLVKKAVITINSNVGNEPIQVLNTGEDKGTISSSLKETHCDDQLDELEDGNDSNLPELDNDSNSESNEVTDTDEDCNIVNEMEIDSYSVIDDNDRGTDDMLEGCEIFQDGEIV</sequence>
<dbReference type="InterPro" id="IPR036142">
    <property type="entry name" value="ENT_dom-like_sf"/>
</dbReference>
<dbReference type="GO" id="GO:0006355">
    <property type="term" value="P:regulation of DNA-templated transcription"/>
    <property type="evidence" value="ECO:0007669"/>
    <property type="project" value="InterPro"/>
</dbReference>
<dbReference type="Gene3D" id="1.10.1240.40">
    <property type="entry name" value="ENT domain"/>
    <property type="match status" value="1"/>
</dbReference>
<feature type="region of interest" description="Disordered" evidence="3">
    <location>
        <begin position="198"/>
        <end position="228"/>
    </location>
</feature>
<dbReference type="InterPro" id="IPR005491">
    <property type="entry name" value="ENT_dom"/>
</dbReference>
<evidence type="ECO:0000256" key="1">
    <source>
        <dbReference type="ARBA" id="ARBA00004123"/>
    </source>
</evidence>
<dbReference type="PROSITE" id="PS51138">
    <property type="entry name" value="ENT"/>
    <property type="match status" value="1"/>
</dbReference>
<dbReference type="Pfam" id="PF03735">
    <property type="entry name" value="ENT"/>
    <property type="match status" value="1"/>
</dbReference>
<feature type="region of interest" description="Disordered" evidence="3">
    <location>
        <begin position="479"/>
        <end position="508"/>
    </location>
</feature>
<evidence type="ECO:0000256" key="2">
    <source>
        <dbReference type="ARBA" id="ARBA00023242"/>
    </source>
</evidence>
<evidence type="ECO:0000313" key="5">
    <source>
        <dbReference type="EMBL" id="KAF7271775.1"/>
    </source>
</evidence>
<evidence type="ECO:0000256" key="3">
    <source>
        <dbReference type="SAM" id="MobiDB-lite"/>
    </source>
</evidence>
<dbReference type="SMART" id="SM01191">
    <property type="entry name" value="ENT"/>
    <property type="match status" value="1"/>
</dbReference>
<name>A0A834HZV3_RHYFE</name>
<feature type="compositionally biased region" description="Polar residues" evidence="3">
    <location>
        <begin position="140"/>
        <end position="158"/>
    </location>
</feature>
<dbReference type="SUPFAM" id="SSF158639">
    <property type="entry name" value="ENT-like"/>
    <property type="match status" value="1"/>
</dbReference>